<evidence type="ECO:0000313" key="2">
    <source>
        <dbReference type="EMBL" id="MBU9721287.1"/>
    </source>
</evidence>
<dbReference type="EMBL" id="JAHQCR010000034">
    <property type="protein sequence ID" value="MBU9721287.1"/>
    <property type="molecule type" value="Genomic_DNA"/>
</dbReference>
<proteinExistence type="predicted"/>
<reference evidence="2 3" key="1">
    <citation type="submission" date="2021-06" db="EMBL/GenBank/DDBJ databases">
        <title>Bacillus sp. RD4P76, an endophyte from a halophyte.</title>
        <authorList>
            <person name="Sun J.-Q."/>
        </authorList>
    </citation>
    <scope>NUCLEOTIDE SEQUENCE [LARGE SCALE GENOMIC DNA]</scope>
    <source>
        <strain evidence="2 3">JCM 17098</strain>
    </source>
</reference>
<feature type="domain" description="N-acetyltransferase" evidence="1">
    <location>
        <begin position="136"/>
        <end position="271"/>
    </location>
</feature>
<keyword evidence="3" id="KW-1185">Reference proteome</keyword>
<dbReference type="Gene3D" id="3.40.630.30">
    <property type="match status" value="1"/>
</dbReference>
<evidence type="ECO:0000313" key="3">
    <source>
        <dbReference type="Proteomes" id="UP000790580"/>
    </source>
</evidence>
<comment type="caution">
    <text evidence="2">The sequence shown here is derived from an EMBL/GenBank/DDBJ whole genome shotgun (WGS) entry which is preliminary data.</text>
</comment>
<protein>
    <submittedName>
        <fullName evidence="2">GNAT family N-acetyltransferase</fullName>
    </submittedName>
</protein>
<dbReference type="PROSITE" id="PS51186">
    <property type="entry name" value="GNAT"/>
    <property type="match status" value="1"/>
</dbReference>
<dbReference type="InterPro" id="IPR016181">
    <property type="entry name" value="Acyl_CoA_acyltransferase"/>
</dbReference>
<evidence type="ECO:0000259" key="1">
    <source>
        <dbReference type="PROSITE" id="PS51186"/>
    </source>
</evidence>
<dbReference type="SUPFAM" id="SSF55729">
    <property type="entry name" value="Acyl-CoA N-acyltransferases (Nat)"/>
    <property type="match status" value="1"/>
</dbReference>
<dbReference type="RefSeq" id="WP_088077900.1">
    <property type="nucleotide sequence ID" value="NZ_JAHQCR010000034.1"/>
</dbReference>
<accession>A0ABS6JVL6</accession>
<dbReference type="Proteomes" id="UP000790580">
    <property type="component" value="Unassembled WGS sequence"/>
</dbReference>
<organism evidence="2 3">
    <name type="scientific">Evansella alkalicola</name>
    <dbReference type="NCBI Taxonomy" id="745819"/>
    <lineage>
        <taxon>Bacteria</taxon>
        <taxon>Bacillati</taxon>
        <taxon>Bacillota</taxon>
        <taxon>Bacilli</taxon>
        <taxon>Bacillales</taxon>
        <taxon>Bacillaceae</taxon>
        <taxon>Evansella</taxon>
    </lineage>
</organism>
<dbReference type="Pfam" id="PF00583">
    <property type="entry name" value="Acetyltransf_1"/>
    <property type="match status" value="1"/>
</dbReference>
<gene>
    <name evidence="2" type="ORF">KS407_07470</name>
</gene>
<name>A0ABS6JVL6_9BACI</name>
<dbReference type="InterPro" id="IPR000182">
    <property type="entry name" value="GNAT_dom"/>
</dbReference>
<dbReference type="CDD" id="cd04301">
    <property type="entry name" value="NAT_SF"/>
    <property type="match status" value="1"/>
</dbReference>
<sequence>MSLVVNKELAFKLEESEINTLMSRLTLIQSMDENPMGVDIKKFGNATAFSIKNIPGPSFNTVKGLQEGDEAQIERIIEFYKSKDIPVRFEISPAHTSPKLLASLMEAGFYHHDFHSTLYAYISTYNETSNESHGDITIRKLESHEFDIFADIYTKGFQMPEFLRDGVAQNNAVLFKKKNWTFYIAFYNDVPAGVGVIYIQDRVATLSASTTIPEYRNRGIHSTLIKRRINKALLEKCDLIVGQAKFGSVSQNNMERAGLGLAYTKAIWIPQ</sequence>